<dbReference type="EMBL" id="BPWL01000008">
    <property type="protein sequence ID" value="GJJ13227.1"/>
    <property type="molecule type" value="Genomic_DNA"/>
</dbReference>
<feature type="transmembrane region" description="Helical" evidence="2">
    <location>
        <begin position="73"/>
        <end position="98"/>
    </location>
</feature>
<feature type="transmembrane region" description="Helical" evidence="2">
    <location>
        <begin position="156"/>
        <end position="182"/>
    </location>
</feature>
<keyword evidence="4" id="KW-1185">Reference proteome</keyword>
<organism evidence="3 4">
    <name type="scientific">Clathrus columnatus</name>
    <dbReference type="NCBI Taxonomy" id="1419009"/>
    <lineage>
        <taxon>Eukaryota</taxon>
        <taxon>Fungi</taxon>
        <taxon>Dikarya</taxon>
        <taxon>Basidiomycota</taxon>
        <taxon>Agaricomycotina</taxon>
        <taxon>Agaricomycetes</taxon>
        <taxon>Phallomycetidae</taxon>
        <taxon>Phallales</taxon>
        <taxon>Clathraceae</taxon>
        <taxon>Clathrus</taxon>
    </lineage>
</organism>
<feature type="transmembrane region" description="Helical" evidence="2">
    <location>
        <begin position="113"/>
        <end position="136"/>
    </location>
</feature>
<reference evidence="3" key="1">
    <citation type="submission" date="2021-10" db="EMBL/GenBank/DDBJ databases">
        <title>De novo Genome Assembly of Clathrus columnatus (Basidiomycota, Fungi) Using Illumina and Nanopore Sequence Data.</title>
        <authorList>
            <person name="Ogiso-Tanaka E."/>
            <person name="Itagaki H."/>
            <person name="Hosoya T."/>
            <person name="Hosaka K."/>
        </authorList>
    </citation>
    <scope>NUCLEOTIDE SEQUENCE</scope>
    <source>
        <strain evidence="3">MO-923</strain>
    </source>
</reference>
<feature type="transmembrane region" description="Helical" evidence="2">
    <location>
        <begin position="41"/>
        <end position="61"/>
    </location>
</feature>
<feature type="region of interest" description="Disordered" evidence="1">
    <location>
        <begin position="235"/>
        <end position="288"/>
    </location>
</feature>
<feature type="transmembrane region" description="Helical" evidence="2">
    <location>
        <begin position="202"/>
        <end position="219"/>
    </location>
</feature>
<protein>
    <submittedName>
        <fullName evidence="3">Uncharacterized protein</fullName>
    </submittedName>
</protein>
<name>A0AAV5AHU2_9AGAM</name>
<gene>
    <name evidence="3" type="ORF">Clacol_007478</name>
</gene>
<keyword evidence="2" id="KW-1133">Transmembrane helix</keyword>
<feature type="compositionally biased region" description="Low complexity" evidence="1">
    <location>
        <begin position="268"/>
        <end position="288"/>
    </location>
</feature>
<evidence type="ECO:0000313" key="3">
    <source>
        <dbReference type="EMBL" id="GJJ13227.1"/>
    </source>
</evidence>
<evidence type="ECO:0000256" key="2">
    <source>
        <dbReference type="SAM" id="Phobius"/>
    </source>
</evidence>
<keyword evidence="2" id="KW-0472">Membrane</keyword>
<evidence type="ECO:0000313" key="4">
    <source>
        <dbReference type="Proteomes" id="UP001050691"/>
    </source>
</evidence>
<proteinExistence type="predicted"/>
<dbReference type="AlphaFoldDB" id="A0AAV5AHU2"/>
<evidence type="ECO:0000256" key="1">
    <source>
        <dbReference type="SAM" id="MobiDB-lite"/>
    </source>
</evidence>
<accession>A0AAV5AHU2</accession>
<comment type="caution">
    <text evidence="3">The sequence shown here is derived from an EMBL/GenBank/DDBJ whole genome shotgun (WGS) entry which is preliminary data.</text>
</comment>
<sequence>MFALGTIHLGSNLRRILNAFVSTANDPFPDPEVYFADLAGLLYRLKNIIILVQIIMLDILLTYRCYIIWDRRLLITLLPLTGVLVYLITGIGAIQAFAVYKHDTIFTGTPRKWVSAALSTTFVTKLISTILIGSLVPRKNSSWQAFINRNSSGGCIYKIFIMTIETGSLAFLGTLILLPTYLSRSNAQETMLNTLSSLTGEAFVLIFISGLLGFIPSNCGPSRTRSRQKYNPQKSIIPTFHHPAEKSASRTSSNNSVFHFKDKKTSSDDTTSESIPNSKDPSDDIIISVIPASPPKSAQIAPPELVYTATTKMPVFDPLAYKSTELEVPVPKLSQHRHPFAVATPVTFP</sequence>
<dbReference type="Proteomes" id="UP001050691">
    <property type="component" value="Unassembled WGS sequence"/>
</dbReference>
<keyword evidence="2" id="KW-0812">Transmembrane</keyword>